<keyword evidence="2" id="KW-0472">Membrane</keyword>
<feature type="region of interest" description="Disordered" evidence="1">
    <location>
        <begin position="39"/>
        <end position="144"/>
    </location>
</feature>
<feature type="compositionally biased region" description="Basic and acidic residues" evidence="1">
    <location>
        <begin position="39"/>
        <end position="58"/>
    </location>
</feature>
<dbReference type="GeneID" id="36376431"/>
<evidence type="ECO:0000313" key="4">
    <source>
        <dbReference type="Proteomes" id="UP000035682"/>
    </source>
</evidence>
<sequence length="362" mass="39645">MSNLIPVVLVVIFIIVVIIIGVVIGFCIYYKKIKKTKNDIKKRNDSIKKSSSTKDEASVSKPSSRSKSRSQSRTKSNSSRKDSSSSNIKSRSSRRKSLSGQKGKVSSSSSSKKNENDSKLKSKKKSKQATVNSPKNNGFPGEIKVAFPTKKDSKIINSGSNTLLKSVEIDPNSKRTSPNTNTQISNIKNDKIEDKPIIDNKKNSDSPVTPDSKSVHNIVEVKPHTPIIFEGCPTGRQISNDLLKYKTNTHYISPTSVVVPKETSDTTTVNSPIPTSEDKQKPVPPKSKDSLPTTGNLLSANNITYNNVNVMINNTQDADINETINSVIEATSDSKFNISSLPGLPPIKDKKDNGNDDDWEKI</sequence>
<evidence type="ECO:0000256" key="2">
    <source>
        <dbReference type="SAM" id="Phobius"/>
    </source>
</evidence>
<reference evidence="5" key="2">
    <citation type="submission" date="2020-12" db="UniProtKB">
        <authorList>
            <consortium name="WormBaseParasite"/>
        </authorList>
    </citation>
    <scope>IDENTIFICATION</scope>
</reference>
<reference evidence="3 4" key="1">
    <citation type="submission" date="2014-09" db="EMBL/GenBank/DDBJ databases">
        <authorList>
            <person name="Martin A.A."/>
        </authorList>
    </citation>
    <scope>NUCLEOTIDE SEQUENCE</scope>
    <source>
        <strain evidence="4">ED321</strain>
        <strain evidence="3">ED321 Heterogonic</strain>
    </source>
</reference>
<dbReference type="WBParaSite" id="SRAE_1000232200.1">
    <property type="protein sequence ID" value="SRAE_1000232200.1"/>
    <property type="gene ID" value="WBGene00258936"/>
</dbReference>
<feature type="compositionally biased region" description="Basic and acidic residues" evidence="1">
    <location>
        <begin position="347"/>
        <end position="362"/>
    </location>
</feature>
<evidence type="ECO:0000313" key="5">
    <source>
        <dbReference type="WBParaSite" id="SRAE_1000232200.1"/>
    </source>
</evidence>
<gene>
    <name evidence="3 5 6" type="ORF">SRAE_1000232200</name>
</gene>
<feature type="compositionally biased region" description="Low complexity" evidence="1">
    <location>
        <begin position="98"/>
        <end position="111"/>
    </location>
</feature>
<evidence type="ECO:0000256" key="1">
    <source>
        <dbReference type="SAM" id="MobiDB-lite"/>
    </source>
</evidence>
<dbReference type="CTD" id="36376431"/>
<proteinExistence type="predicted"/>
<accession>A0A090L2L9</accession>
<dbReference type="EMBL" id="LN609528">
    <property type="protein sequence ID" value="CEF64066.1"/>
    <property type="molecule type" value="Genomic_DNA"/>
</dbReference>
<feature type="compositionally biased region" description="Polar residues" evidence="1">
    <location>
        <begin position="265"/>
        <end position="274"/>
    </location>
</feature>
<evidence type="ECO:0000313" key="3">
    <source>
        <dbReference type="EMBL" id="CEF64066.1"/>
    </source>
</evidence>
<dbReference type="RefSeq" id="XP_024503267.1">
    <property type="nucleotide sequence ID" value="XM_024649384.1"/>
</dbReference>
<feature type="compositionally biased region" description="Basic and acidic residues" evidence="1">
    <location>
        <begin position="188"/>
        <end position="204"/>
    </location>
</feature>
<evidence type="ECO:0000313" key="6">
    <source>
        <dbReference type="WormBase" id="SRAE_1000232200"/>
    </source>
</evidence>
<dbReference type="Proteomes" id="UP000035682">
    <property type="component" value="Unplaced"/>
</dbReference>
<feature type="region of interest" description="Disordered" evidence="1">
    <location>
        <begin position="261"/>
        <end position="295"/>
    </location>
</feature>
<feature type="region of interest" description="Disordered" evidence="1">
    <location>
        <begin position="167"/>
        <end position="213"/>
    </location>
</feature>
<keyword evidence="2" id="KW-0812">Transmembrane</keyword>
<organism evidence="3">
    <name type="scientific">Strongyloides ratti</name>
    <name type="common">Parasitic roundworm</name>
    <dbReference type="NCBI Taxonomy" id="34506"/>
    <lineage>
        <taxon>Eukaryota</taxon>
        <taxon>Metazoa</taxon>
        <taxon>Ecdysozoa</taxon>
        <taxon>Nematoda</taxon>
        <taxon>Chromadorea</taxon>
        <taxon>Rhabditida</taxon>
        <taxon>Tylenchina</taxon>
        <taxon>Panagrolaimomorpha</taxon>
        <taxon>Strongyloidoidea</taxon>
        <taxon>Strongyloididae</taxon>
        <taxon>Strongyloides</taxon>
    </lineage>
</organism>
<keyword evidence="4" id="KW-1185">Reference proteome</keyword>
<name>A0A090L2L9_STRRB</name>
<keyword evidence="2" id="KW-1133">Transmembrane helix</keyword>
<feature type="compositionally biased region" description="Basic and acidic residues" evidence="1">
    <location>
        <begin position="276"/>
        <end position="289"/>
    </location>
</feature>
<feature type="compositionally biased region" description="Polar residues" evidence="1">
    <location>
        <begin position="174"/>
        <end position="187"/>
    </location>
</feature>
<protein>
    <submittedName>
        <fullName evidence="3 5">Uncharacterized protein</fullName>
    </submittedName>
</protein>
<dbReference type="AlphaFoldDB" id="A0A090L2L9"/>
<dbReference type="WormBase" id="SRAE_1000232200">
    <property type="protein sequence ID" value="SRP08995"/>
    <property type="gene ID" value="WBGene00258936"/>
</dbReference>
<feature type="transmembrane region" description="Helical" evidence="2">
    <location>
        <begin position="6"/>
        <end position="30"/>
    </location>
</feature>
<feature type="region of interest" description="Disordered" evidence="1">
    <location>
        <begin position="338"/>
        <end position="362"/>
    </location>
</feature>